<name>Q0UGX8_PHANO</name>
<dbReference type="RefSeq" id="XP_001799289.1">
    <property type="nucleotide sequence ID" value="XM_001799237.1"/>
</dbReference>
<accession>Q0UGX8</accession>
<dbReference type="HOGENOM" id="CLU_1928361_0_0_1"/>
<dbReference type="Proteomes" id="UP000001055">
    <property type="component" value="Unassembled WGS sequence"/>
</dbReference>
<dbReference type="AlphaFoldDB" id="Q0UGX8"/>
<reference evidence="2" key="1">
    <citation type="journal article" date="2007" name="Plant Cell">
        <title>Dothideomycete-plant interactions illuminated by genome sequencing and EST analysis of the wheat pathogen Stagonospora nodorum.</title>
        <authorList>
            <person name="Hane J.K."/>
            <person name="Lowe R.G."/>
            <person name="Solomon P.S."/>
            <person name="Tan K.C."/>
            <person name="Schoch C.L."/>
            <person name="Spatafora J.W."/>
            <person name="Crous P.W."/>
            <person name="Kodira C."/>
            <person name="Birren B.W."/>
            <person name="Galagan J.E."/>
            <person name="Torriani S.F."/>
            <person name="McDonald B.A."/>
            <person name="Oliver R.P."/>
        </authorList>
    </citation>
    <scope>NUCLEOTIDE SEQUENCE [LARGE SCALE GENOMIC DNA]</scope>
    <source>
        <strain evidence="2">SN15 / ATCC MYA-4574 / FGSC 10173</strain>
    </source>
</reference>
<dbReference type="KEGG" id="pno:SNOG_08986"/>
<proteinExistence type="predicted"/>
<evidence type="ECO:0000313" key="2">
    <source>
        <dbReference type="Proteomes" id="UP000001055"/>
    </source>
</evidence>
<dbReference type="InParanoid" id="Q0UGX8"/>
<sequence length="131" mass="14859">MSHLLCHMPGIAPHCAAPITDELVGYPDTTADPTLPYVLVHSHSQKNLDRTGEIAQQARTEFMSATYAQIHVFLQRICEDKETARRIPSSFFMVLDDKSKEDRHVVLILYMSKPGDEGDEFLQNTTRENLD</sequence>
<dbReference type="GeneID" id="5976188"/>
<dbReference type="EMBL" id="CH445338">
    <property type="protein sequence ID" value="EAT83178.1"/>
    <property type="molecule type" value="Genomic_DNA"/>
</dbReference>
<organism evidence="1 2">
    <name type="scientific">Phaeosphaeria nodorum (strain SN15 / ATCC MYA-4574 / FGSC 10173)</name>
    <name type="common">Glume blotch fungus</name>
    <name type="synonym">Parastagonospora nodorum</name>
    <dbReference type="NCBI Taxonomy" id="321614"/>
    <lineage>
        <taxon>Eukaryota</taxon>
        <taxon>Fungi</taxon>
        <taxon>Dikarya</taxon>
        <taxon>Ascomycota</taxon>
        <taxon>Pezizomycotina</taxon>
        <taxon>Dothideomycetes</taxon>
        <taxon>Pleosporomycetidae</taxon>
        <taxon>Pleosporales</taxon>
        <taxon>Pleosporineae</taxon>
        <taxon>Phaeosphaeriaceae</taxon>
        <taxon>Parastagonospora</taxon>
    </lineage>
</organism>
<gene>
    <name evidence="1" type="ORF">SNOG_08986</name>
</gene>
<protein>
    <submittedName>
        <fullName evidence="1">Uncharacterized protein</fullName>
    </submittedName>
</protein>
<evidence type="ECO:0000313" key="1">
    <source>
        <dbReference type="EMBL" id="EAT83178.1"/>
    </source>
</evidence>